<evidence type="ECO:0000256" key="5">
    <source>
        <dbReference type="ARBA" id="ARBA00022475"/>
    </source>
</evidence>
<dbReference type="GO" id="GO:0005524">
    <property type="term" value="F:ATP binding"/>
    <property type="evidence" value="ECO:0007669"/>
    <property type="project" value="UniProtKB-KW"/>
</dbReference>
<feature type="domain" description="Polysaccharide chain length determinant N-terminal" evidence="18">
    <location>
        <begin position="17"/>
        <end position="106"/>
    </location>
</feature>
<comment type="subcellular location">
    <subcellularLocation>
        <location evidence="1">Cell inner membrane</location>
        <topology evidence="1">Multi-pass membrane protein</topology>
    </subcellularLocation>
</comment>
<evidence type="ECO:0000256" key="12">
    <source>
        <dbReference type="ARBA" id="ARBA00022989"/>
    </source>
</evidence>
<comment type="similarity">
    <text evidence="2">Belongs to the CpsD/CapB family.</text>
</comment>
<gene>
    <name evidence="21" type="ORF">SAMN05421823_102485</name>
</gene>
<evidence type="ECO:0000256" key="11">
    <source>
        <dbReference type="ARBA" id="ARBA00022840"/>
    </source>
</evidence>
<name>A0A1G9B1T9_9BACT</name>
<dbReference type="Pfam" id="PF02706">
    <property type="entry name" value="Wzz"/>
    <property type="match status" value="1"/>
</dbReference>
<proteinExistence type="inferred from homology"/>
<reference evidence="21 22" key="1">
    <citation type="submission" date="2016-10" db="EMBL/GenBank/DDBJ databases">
        <authorList>
            <person name="de Groot N.N."/>
        </authorList>
    </citation>
    <scope>NUCLEOTIDE SEQUENCE [LARGE SCALE GENOMIC DNA]</scope>
    <source>
        <strain evidence="21 22">DSM 25186</strain>
    </source>
</reference>
<evidence type="ECO:0000256" key="14">
    <source>
        <dbReference type="ARBA" id="ARBA00023137"/>
    </source>
</evidence>
<evidence type="ECO:0000256" key="3">
    <source>
        <dbReference type="ARBA" id="ARBA00008883"/>
    </source>
</evidence>
<keyword evidence="10" id="KW-0418">Kinase</keyword>
<keyword evidence="13 17" id="KW-0472">Membrane</keyword>
<dbReference type="InterPro" id="IPR027417">
    <property type="entry name" value="P-loop_NTPase"/>
</dbReference>
<protein>
    <recommendedName>
        <fullName evidence="4">non-specific protein-tyrosine kinase</fullName>
        <ecNumber evidence="4">2.7.10.2</ecNumber>
    </recommendedName>
</protein>
<evidence type="ECO:0000256" key="16">
    <source>
        <dbReference type="SAM" id="Coils"/>
    </source>
</evidence>
<evidence type="ECO:0000313" key="21">
    <source>
        <dbReference type="EMBL" id="SDK33549.1"/>
    </source>
</evidence>
<comment type="similarity">
    <text evidence="3">Belongs to the etk/wzc family.</text>
</comment>
<keyword evidence="6" id="KW-0997">Cell inner membrane</keyword>
<dbReference type="GO" id="GO:0005886">
    <property type="term" value="C:plasma membrane"/>
    <property type="evidence" value="ECO:0007669"/>
    <property type="project" value="UniProtKB-SubCell"/>
</dbReference>
<evidence type="ECO:0000256" key="15">
    <source>
        <dbReference type="ARBA" id="ARBA00051245"/>
    </source>
</evidence>
<comment type="catalytic activity">
    <reaction evidence="15">
        <text>L-tyrosyl-[protein] + ATP = O-phospho-L-tyrosyl-[protein] + ADP + H(+)</text>
        <dbReference type="Rhea" id="RHEA:10596"/>
        <dbReference type="Rhea" id="RHEA-COMP:10136"/>
        <dbReference type="Rhea" id="RHEA-COMP:20101"/>
        <dbReference type="ChEBI" id="CHEBI:15378"/>
        <dbReference type="ChEBI" id="CHEBI:30616"/>
        <dbReference type="ChEBI" id="CHEBI:46858"/>
        <dbReference type="ChEBI" id="CHEBI:61978"/>
        <dbReference type="ChEBI" id="CHEBI:456216"/>
        <dbReference type="EC" id="2.7.10.2"/>
    </reaction>
</comment>
<keyword evidence="8 17" id="KW-0812">Transmembrane</keyword>
<feature type="domain" description="AAA" evidence="19">
    <location>
        <begin position="610"/>
        <end position="739"/>
    </location>
</feature>
<keyword evidence="12 17" id="KW-1133">Transmembrane helix</keyword>
<feature type="coiled-coil region" evidence="16">
    <location>
        <begin position="376"/>
        <end position="453"/>
    </location>
</feature>
<evidence type="ECO:0000256" key="17">
    <source>
        <dbReference type="SAM" id="Phobius"/>
    </source>
</evidence>
<evidence type="ECO:0000256" key="4">
    <source>
        <dbReference type="ARBA" id="ARBA00011903"/>
    </source>
</evidence>
<evidence type="ECO:0000256" key="6">
    <source>
        <dbReference type="ARBA" id="ARBA00022519"/>
    </source>
</evidence>
<dbReference type="NCBIfam" id="TIGR01007">
    <property type="entry name" value="eps_fam"/>
    <property type="match status" value="1"/>
</dbReference>
<feature type="transmembrane region" description="Helical" evidence="17">
    <location>
        <begin position="30"/>
        <end position="50"/>
    </location>
</feature>
<dbReference type="OrthoDB" id="9794577at2"/>
<organism evidence="21 22">
    <name type="scientific">Catalinimonas alkaloidigena</name>
    <dbReference type="NCBI Taxonomy" id="1075417"/>
    <lineage>
        <taxon>Bacteria</taxon>
        <taxon>Pseudomonadati</taxon>
        <taxon>Bacteroidota</taxon>
        <taxon>Cytophagia</taxon>
        <taxon>Cytophagales</taxon>
        <taxon>Catalimonadaceae</taxon>
        <taxon>Catalinimonas</taxon>
    </lineage>
</organism>
<sequence length="779" mass="88340">METSRYSHTQALKSDPIDLSVITKKIIRKWYLLLGSLLLTLALAYVVILTTPEVYKVSSSMLVRDESATGNQQFMEGIGLFEPQTKISDQTAMLTSFDIIRRTLEKLDFGVTYYKHDQFIQHEIYKRRPFDVELDSLSDQLIGVPIYVRFLSSNRYEISVEADEASVYQMAEEKFAPTKARDVLIQNVQKVGQPVRTPYLNFTLIRNEQEPLDTLSQYSFMIHPLERVTEQYQKKLVVAPFEEGSDILVLTTTGEIVEKELMFLNSLMETYIEDEVKNKNLLGLRTINFIDKQIATVADSLSQVEQSLRSFRDRTRTVDIGTTARDLNTKLDELQKTREDLLIDYRSYQNLFQYLEQNDYTEVIAPSVRNINDEVMSGLLRNLIELNQQRAQLKTSVRQSLPAIEELDAKVKSIRAQLHENVNNLIATTKYKIESVENQIEELDSQINLLPKNEQELINIERKFQFSDNQYNYLLQKRTEVGIAVASNASTKKVVEEARLDGRTPVSPNKILILLTAIVLGLALPVGALILADMFQDKISSREEVANIISMPLVGEVPRLRRKENALVYSRPRSAAAESFRTIRSNLLLQNHVNGASKTLLVTSSVSNEGKTLCSVNLASSFAVANNRTIIIDADLRRPRVHNILEKTNGVGLSNYLQGTADMSEIIQPTDQENLYVITAGKSDGHPGEILLSERLPQLINKLKMEFKFVVLDTPPVKIVTDALVLSAYSDINILVARRGVTSKSQLMDVEELHQNNTLHNLYVVLNDVQATKGHGYYE</sequence>
<accession>A0A1G9B1T9</accession>
<dbReference type="PANTHER" id="PTHR32309">
    <property type="entry name" value="TYROSINE-PROTEIN KINASE"/>
    <property type="match status" value="1"/>
</dbReference>
<dbReference type="InterPro" id="IPR005702">
    <property type="entry name" value="Wzc-like_C"/>
</dbReference>
<dbReference type="Gene3D" id="3.40.50.300">
    <property type="entry name" value="P-loop containing nucleotide triphosphate hydrolases"/>
    <property type="match status" value="1"/>
</dbReference>
<keyword evidence="22" id="KW-1185">Reference proteome</keyword>
<dbReference type="Pfam" id="PF13614">
    <property type="entry name" value="AAA_31"/>
    <property type="match status" value="1"/>
</dbReference>
<evidence type="ECO:0000256" key="13">
    <source>
        <dbReference type="ARBA" id="ARBA00023136"/>
    </source>
</evidence>
<dbReference type="Pfam" id="PF13807">
    <property type="entry name" value="GNVR"/>
    <property type="match status" value="1"/>
</dbReference>
<evidence type="ECO:0000259" key="18">
    <source>
        <dbReference type="Pfam" id="PF02706"/>
    </source>
</evidence>
<keyword evidence="14" id="KW-0829">Tyrosine-protein kinase</keyword>
<evidence type="ECO:0000256" key="2">
    <source>
        <dbReference type="ARBA" id="ARBA00007316"/>
    </source>
</evidence>
<evidence type="ECO:0000256" key="9">
    <source>
        <dbReference type="ARBA" id="ARBA00022741"/>
    </source>
</evidence>
<evidence type="ECO:0000259" key="19">
    <source>
        <dbReference type="Pfam" id="PF13614"/>
    </source>
</evidence>
<dbReference type="PANTHER" id="PTHR32309:SF13">
    <property type="entry name" value="FERRIC ENTEROBACTIN TRANSPORT PROTEIN FEPE"/>
    <property type="match status" value="1"/>
</dbReference>
<feature type="coiled-coil region" evidence="16">
    <location>
        <begin position="324"/>
        <end position="351"/>
    </location>
</feature>
<evidence type="ECO:0000256" key="1">
    <source>
        <dbReference type="ARBA" id="ARBA00004429"/>
    </source>
</evidence>
<dbReference type="EC" id="2.7.10.2" evidence="4"/>
<keyword evidence="5" id="KW-1003">Cell membrane</keyword>
<dbReference type="InterPro" id="IPR050445">
    <property type="entry name" value="Bact_polysacc_biosynth/exp"/>
</dbReference>
<dbReference type="EMBL" id="FNFO01000002">
    <property type="protein sequence ID" value="SDK33549.1"/>
    <property type="molecule type" value="Genomic_DNA"/>
</dbReference>
<keyword evidence="7" id="KW-0808">Transferase</keyword>
<dbReference type="GO" id="GO:0004715">
    <property type="term" value="F:non-membrane spanning protein tyrosine kinase activity"/>
    <property type="evidence" value="ECO:0007669"/>
    <property type="project" value="UniProtKB-EC"/>
</dbReference>
<evidence type="ECO:0000256" key="8">
    <source>
        <dbReference type="ARBA" id="ARBA00022692"/>
    </source>
</evidence>
<dbReference type="SUPFAM" id="SSF52540">
    <property type="entry name" value="P-loop containing nucleoside triphosphate hydrolases"/>
    <property type="match status" value="1"/>
</dbReference>
<keyword evidence="11" id="KW-0067">ATP-binding</keyword>
<dbReference type="InterPro" id="IPR025669">
    <property type="entry name" value="AAA_dom"/>
</dbReference>
<evidence type="ECO:0000256" key="10">
    <source>
        <dbReference type="ARBA" id="ARBA00022777"/>
    </source>
</evidence>
<dbReference type="CDD" id="cd05387">
    <property type="entry name" value="BY-kinase"/>
    <property type="match status" value="1"/>
</dbReference>
<feature type="transmembrane region" description="Helical" evidence="17">
    <location>
        <begin position="511"/>
        <end position="532"/>
    </location>
</feature>
<dbReference type="STRING" id="1075417.SAMN05421823_102485"/>
<dbReference type="InterPro" id="IPR032807">
    <property type="entry name" value="GNVR"/>
</dbReference>
<dbReference type="Proteomes" id="UP000198510">
    <property type="component" value="Unassembled WGS sequence"/>
</dbReference>
<evidence type="ECO:0000256" key="7">
    <source>
        <dbReference type="ARBA" id="ARBA00022679"/>
    </source>
</evidence>
<keyword evidence="9" id="KW-0547">Nucleotide-binding</keyword>
<keyword evidence="16" id="KW-0175">Coiled coil</keyword>
<evidence type="ECO:0000313" key="22">
    <source>
        <dbReference type="Proteomes" id="UP000198510"/>
    </source>
</evidence>
<dbReference type="AlphaFoldDB" id="A0A1G9B1T9"/>
<feature type="domain" description="Tyrosine-protein kinase G-rich" evidence="20">
    <location>
        <begin position="453"/>
        <end position="531"/>
    </location>
</feature>
<evidence type="ECO:0000259" key="20">
    <source>
        <dbReference type="Pfam" id="PF13807"/>
    </source>
</evidence>
<dbReference type="InterPro" id="IPR003856">
    <property type="entry name" value="LPS_length_determ_N"/>
</dbReference>